<keyword evidence="2" id="KW-0472">Membrane</keyword>
<sequence length="239" mass="26907">MTPQINISLPSEVSQRWQSVKDFVNQETNSVNNSLQQVGESWQETATTTIEKAKSSIGQGLQTADQFKNTTSGAIETAIASSINDWLTQHPIMLRLLHILNWAANHPIISLVILLFSLAILFSIINAIIRLFTTASFSILQAPLKLLQALIKVIFLTLAKVGGFTFNKITNHYQIDNTNTIQPIYQDKQQRLAEISCRLETLQQEQQQLLQEAAEIIATDTTNLEIKEIRFPQNHINNL</sequence>
<name>A0A1Z4GPN7_9CYAN</name>
<reference evidence="3 4" key="1">
    <citation type="submission" date="2017-06" db="EMBL/GenBank/DDBJ databases">
        <title>Genome sequencing of cyanobaciteial culture collection at National Institute for Environmental Studies (NIES).</title>
        <authorList>
            <person name="Hirose Y."/>
            <person name="Shimura Y."/>
            <person name="Fujisawa T."/>
            <person name="Nakamura Y."/>
            <person name="Kawachi M."/>
        </authorList>
    </citation>
    <scope>NUCLEOTIDE SEQUENCE [LARGE SCALE GENOMIC DNA]</scope>
    <source>
        <strain evidence="3 4">NIES-21</strain>
    </source>
</reference>
<evidence type="ECO:0000313" key="4">
    <source>
        <dbReference type="Proteomes" id="UP000218287"/>
    </source>
</evidence>
<gene>
    <name evidence="3" type="ORF">NIES21_52990</name>
</gene>
<keyword evidence="2" id="KW-1133">Transmembrane helix</keyword>
<keyword evidence="2" id="KW-0812">Transmembrane</keyword>
<evidence type="ECO:0000313" key="3">
    <source>
        <dbReference type="EMBL" id="BAY19437.1"/>
    </source>
</evidence>
<keyword evidence="1" id="KW-0175">Coiled coil</keyword>
<protein>
    <submittedName>
        <fullName evidence="3">Uncharacterized protein</fullName>
    </submittedName>
</protein>
<feature type="coiled-coil region" evidence="1">
    <location>
        <begin position="185"/>
        <end position="219"/>
    </location>
</feature>
<keyword evidence="4" id="KW-1185">Reference proteome</keyword>
<dbReference type="EMBL" id="AP018174">
    <property type="protein sequence ID" value="BAY19437.1"/>
    <property type="molecule type" value="Genomic_DNA"/>
</dbReference>
<dbReference type="Proteomes" id="UP000218287">
    <property type="component" value="Chromosome"/>
</dbReference>
<dbReference type="AlphaFoldDB" id="A0A1Z4GPN7"/>
<evidence type="ECO:0000256" key="2">
    <source>
        <dbReference type="SAM" id="Phobius"/>
    </source>
</evidence>
<accession>A0A1Z4GPN7</accession>
<proteinExistence type="predicted"/>
<feature type="transmembrane region" description="Helical" evidence="2">
    <location>
        <begin position="108"/>
        <end position="129"/>
    </location>
</feature>
<feature type="transmembrane region" description="Helical" evidence="2">
    <location>
        <begin position="149"/>
        <end position="166"/>
    </location>
</feature>
<dbReference type="OrthoDB" id="424290at2"/>
<evidence type="ECO:0000256" key="1">
    <source>
        <dbReference type="SAM" id="Coils"/>
    </source>
</evidence>
<organism evidence="3 4">
    <name type="scientific">Anabaenopsis circularis NIES-21</name>
    <dbReference type="NCBI Taxonomy" id="1085406"/>
    <lineage>
        <taxon>Bacteria</taxon>
        <taxon>Bacillati</taxon>
        <taxon>Cyanobacteriota</taxon>
        <taxon>Cyanophyceae</taxon>
        <taxon>Nostocales</taxon>
        <taxon>Nodulariaceae</taxon>
        <taxon>Anabaenopsis</taxon>
    </lineage>
</organism>